<proteinExistence type="predicted"/>
<evidence type="ECO:0000313" key="1">
    <source>
        <dbReference type="EMBL" id="QPG70736.1"/>
    </source>
</evidence>
<name>A0A8H2JA61_MYCMU</name>
<evidence type="ECO:0000313" key="3">
    <source>
        <dbReference type="Proteomes" id="UP000309231"/>
    </source>
</evidence>
<dbReference type="RefSeq" id="WP_053854150.1">
    <property type="nucleotide sequence ID" value="NZ_ANBS01000034.1"/>
</dbReference>
<dbReference type="GeneID" id="76724684"/>
<dbReference type="AlphaFoldDB" id="A0A8H2JA61"/>
<reference evidence="2" key="1">
    <citation type="submission" date="2018-01" db="EMBL/GenBank/DDBJ databases">
        <title>Comparative genomics of Mycobacterium mucogenicum and Mycobacterium neoaurum clade members emphasizing tRNA and non-coding RNA.</title>
        <authorList>
            <person name="Behra P.R.K."/>
            <person name="Pettersson B.M.F."/>
            <person name="Das S."/>
            <person name="Dasgupta S."/>
            <person name="Kirsebom L.A."/>
        </authorList>
    </citation>
    <scope>NUCLEOTIDE SEQUENCE</scope>
    <source>
        <strain evidence="2">DSM 44124</strain>
    </source>
</reference>
<dbReference type="EMBL" id="POTL01000001">
    <property type="protein sequence ID" value="TLH52162.1"/>
    <property type="molecule type" value="Genomic_DNA"/>
</dbReference>
<dbReference type="EMBL" id="CP062008">
    <property type="protein sequence ID" value="QPG70736.1"/>
    <property type="molecule type" value="Genomic_DNA"/>
</dbReference>
<organism evidence="2">
    <name type="scientific">Mycolicibacterium mucogenicum DSM 44124</name>
    <dbReference type="NCBI Taxonomy" id="1226753"/>
    <lineage>
        <taxon>Bacteria</taxon>
        <taxon>Bacillati</taxon>
        <taxon>Actinomycetota</taxon>
        <taxon>Actinomycetes</taxon>
        <taxon>Mycobacteriales</taxon>
        <taxon>Mycobacteriaceae</taxon>
        <taxon>Mycolicibacterium</taxon>
    </lineage>
</organism>
<protein>
    <submittedName>
        <fullName evidence="2">Uncharacterized protein</fullName>
    </submittedName>
</protein>
<reference evidence="1 3" key="2">
    <citation type="journal article" date="2019" name="BMC Evol. Biol.">
        <title>Comparative genomics of Mycobacterium mucogenicum and Mycobacterium neoaurum clade members emphasizing tRNA and non-coding RNA.</title>
        <authorList>
            <person name="Behra P.R.K."/>
            <person name="Pettersson B.M.F."/>
            <person name="Das S."/>
            <person name="Dasgupta S."/>
            <person name="Kirsebom L.A."/>
        </authorList>
    </citation>
    <scope>NUCLEOTIDE SEQUENCE [LARGE SCALE GENOMIC DNA]</scope>
    <source>
        <strain evidence="1 3">DSM 44124</strain>
    </source>
</reference>
<dbReference type="Proteomes" id="UP000309231">
    <property type="component" value="Chromosome"/>
</dbReference>
<gene>
    <name evidence="1" type="ORF">C1S78_007185</name>
    <name evidence="2" type="ORF">C1S78_07175</name>
</gene>
<evidence type="ECO:0000313" key="2">
    <source>
        <dbReference type="EMBL" id="TLH52162.1"/>
    </source>
</evidence>
<dbReference type="KEGG" id="mmuc:C1S78_007185"/>
<accession>A0A8H2JA61</accession>
<reference evidence="1 3" key="3">
    <citation type="journal article" date="2019" name="Sci. Rep.">
        <title>Insight into the biology of Mycobacterium mucogenicum and Mycobacterium neoaurum clade members.</title>
        <authorList>
            <person name="Behra P.R.K."/>
            <person name="Pettersson B.M.F."/>
            <person name="Ramesh M."/>
            <person name="Dasgupta S."/>
            <person name="Kirsebom L.A."/>
        </authorList>
    </citation>
    <scope>NUCLEOTIDE SEQUENCE [LARGE SCALE GENOMIC DNA]</scope>
    <source>
        <strain evidence="1 3">DSM 44124</strain>
    </source>
</reference>
<keyword evidence="3" id="KW-1185">Reference proteome</keyword>
<sequence length="71" mass="7701">MTSAATATDTCGRYKRRKVEHYDVAIAQGIHLVAIGATYIAEFADPHSTGVRAAVAEQDWRSVLLAIWGLV</sequence>